<dbReference type="InterPro" id="IPR008964">
    <property type="entry name" value="Invasin/intimin_cell_adhesion"/>
</dbReference>
<dbReference type="SUPFAM" id="SSF49373">
    <property type="entry name" value="Invasin/intimin cell-adhesion fragments"/>
    <property type="match status" value="1"/>
</dbReference>
<dbReference type="Gene3D" id="2.60.40.10">
    <property type="entry name" value="Immunoglobulins"/>
    <property type="match status" value="1"/>
</dbReference>
<feature type="transmembrane region" description="Helical" evidence="1">
    <location>
        <begin position="20"/>
        <end position="39"/>
    </location>
</feature>
<dbReference type="EMBL" id="AUZZ01003422">
    <property type="protein sequence ID" value="EQD57043.1"/>
    <property type="molecule type" value="Genomic_DNA"/>
</dbReference>
<comment type="caution">
    <text evidence="2">The sequence shown here is derived from an EMBL/GenBank/DDBJ whole genome shotgun (WGS) entry which is preliminary data.</text>
</comment>
<dbReference type="InterPro" id="IPR013783">
    <property type="entry name" value="Ig-like_fold"/>
</dbReference>
<organism evidence="2">
    <name type="scientific">mine drainage metagenome</name>
    <dbReference type="NCBI Taxonomy" id="410659"/>
    <lineage>
        <taxon>unclassified sequences</taxon>
        <taxon>metagenomes</taxon>
        <taxon>ecological metagenomes</taxon>
    </lineage>
</organism>
<evidence type="ECO:0000256" key="1">
    <source>
        <dbReference type="SAM" id="Phobius"/>
    </source>
</evidence>
<proteinExistence type="predicted"/>
<feature type="non-terminal residue" evidence="2">
    <location>
        <position position="390"/>
    </location>
</feature>
<reference evidence="2" key="2">
    <citation type="journal article" date="2014" name="ISME J.">
        <title>Microbial stratification in low pH oxic and suboxic macroscopic growths along an acid mine drainage.</title>
        <authorList>
            <person name="Mendez-Garcia C."/>
            <person name="Mesa V."/>
            <person name="Sprenger R.R."/>
            <person name="Richter M."/>
            <person name="Diez M.S."/>
            <person name="Solano J."/>
            <person name="Bargiela R."/>
            <person name="Golyshina O.V."/>
            <person name="Manteca A."/>
            <person name="Ramos J.L."/>
            <person name="Gallego J.R."/>
            <person name="Llorente I."/>
            <person name="Martins Dos Santos V.A."/>
            <person name="Jensen O.N."/>
            <person name="Pelaez A.I."/>
            <person name="Sanchez J."/>
            <person name="Ferrer M."/>
        </authorList>
    </citation>
    <scope>NUCLEOTIDE SEQUENCE</scope>
</reference>
<keyword evidence="1" id="KW-0812">Transmembrane</keyword>
<protein>
    <submittedName>
        <fullName evidence="2">Uncharacterized protein</fullName>
    </submittedName>
</protein>
<name>T1AKJ7_9ZZZZ</name>
<keyword evidence="1" id="KW-1133">Transmembrane helix</keyword>
<keyword evidence="1" id="KW-0472">Membrane</keyword>
<reference evidence="2" key="1">
    <citation type="submission" date="2013-08" db="EMBL/GenBank/DDBJ databases">
        <authorList>
            <person name="Mendez C."/>
            <person name="Richter M."/>
            <person name="Ferrer M."/>
            <person name="Sanchez J."/>
        </authorList>
    </citation>
    <scope>NUCLEOTIDE SEQUENCE</scope>
</reference>
<gene>
    <name evidence="2" type="ORF">B2A_05001</name>
</gene>
<evidence type="ECO:0000313" key="2">
    <source>
        <dbReference type="EMBL" id="EQD57043.1"/>
    </source>
</evidence>
<accession>T1AKJ7</accession>
<sequence length="390" mass="42106">MGNIKNRGSTRGQSAVEYVITYSWAILIIGIIIGLLYFYGFMSLALRPTGCTINGNLYCEDSMLGMYTHNGAYVMGVLMTNTNQYPISNPTINVSYNGYNSGKAECIDGMVPPGGAFLCIVNLPTNKLSIGEYIKPTVHIQAGNCALSKAYLINGSCANATTEIFKGSAYGFIRYLPSDNLSISLAPRNANFAANGTRYAFKATITLFGYPLKGANVGFSSSNTIVSLSNTNVATAYSGYAYDYASSNYSSHTTITASYANVSTSASIYFRSPLMYSFADIVASNIDYISPIVLDNINIGIDNRTYTLGNLNKTGIVLLNGTMNNYTIQKSIEVNNTKYIFKNISSCGLSYTALNGTLLTCTQPSIKVYYEPVYKQTGSLYVADEGGSEV</sequence>
<dbReference type="AlphaFoldDB" id="T1AKJ7"/>